<dbReference type="EMBL" id="BARW01010122">
    <property type="protein sequence ID" value="GAI73431.1"/>
    <property type="molecule type" value="Genomic_DNA"/>
</dbReference>
<proteinExistence type="predicted"/>
<name>X1S2P4_9ZZZZ</name>
<comment type="caution">
    <text evidence="1">The sequence shown here is derived from an EMBL/GenBank/DDBJ whole genome shotgun (WGS) entry which is preliminary data.</text>
</comment>
<dbReference type="AlphaFoldDB" id="X1S2P4"/>
<accession>X1S2P4</accession>
<organism evidence="1">
    <name type="scientific">marine sediment metagenome</name>
    <dbReference type="NCBI Taxonomy" id="412755"/>
    <lineage>
        <taxon>unclassified sequences</taxon>
        <taxon>metagenomes</taxon>
        <taxon>ecological metagenomes</taxon>
    </lineage>
</organism>
<feature type="non-terminal residue" evidence="1">
    <location>
        <position position="58"/>
    </location>
</feature>
<gene>
    <name evidence="1" type="ORF">S12H4_20073</name>
</gene>
<evidence type="ECO:0000313" key="1">
    <source>
        <dbReference type="EMBL" id="GAI73431.1"/>
    </source>
</evidence>
<protein>
    <submittedName>
        <fullName evidence="1">Uncharacterized protein</fullName>
    </submittedName>
</protein>
<reference evidence="1" key="1">
    <citation type="journal article" date="2014" name="Front. Microbiol.">
        <title>High frequency of phylogenetically diverse reductive dehalogenase-homologous genes in deep subseafloor sedimentary metagenomes.</title>
        <authorList>
            <person name="Kawai M."/>
            <person name="Futagami T."/>
            <person name="Toyoda A."/>
            <person name="Takaki Y."/>
            <person name="Nishi S."/>
            <person name="Hori S."/>
            <person name="Arai W."/>
            <person name="Tsubouchi T."/>
            <person name="Morono Y."/>
            <person name="Uchiyama I."/>
            <person name="Ito T."/>
            <person name="Fujiyama A."/>
            <person name="Inagaki F."/>
            <person name="Takami H."/>
        </authorList>
    </citation>
    <scope>NUCLEOTIDE SEQUENCE</scope>
    <source>
        <strain evidence="1">Expedition CK06-06</strain>
    </source>
</reference>
<sequence length="58" mass="6530">MIPGLDTKKIALAKLPAALAAPRFTDTLVDYDFVGFRSARIHSHDLPLFLDRFYPGIR</sequence>